<feature type="domain" description="Beta-lactamase-related" evidence="1">
    <location>
        <begin position="93"/>
        <end position="373"/>
    </location>
</feature>
<dbReference type="EMBL" id="QFQS01000004">
    <property type="protein sequence ID" value="PZQ96092.1"/>
    <property type="molecule type" value="Genomic_DNA"/>
</dbReference>
<dbReference type="PANTHER" id="PTHR43283:SF7">
    <property type="entry name" value="BETA-LACTAMASE-RELATED DOMAIN-CONTAINING PROTEIN"/>
    <property type="match status" value="1"/>
</dbReference>
<reference evidence="2 3" key="1">
    <citation type="submission" date="2017-08" db="EMBL/GenBank/DDBJ databases">
        <title>Infants hospitalized years apart are colonized by the same room-sourced microbial strains.</title>
        <authorList>
            <person name="Brooks B."/>
            <person name="Olm M.R."/>
            <person name="Firek B.A."/>
            <person name="Baker R."/>
            <person name="Thomas B.C."/>
            <person name="Morowitz M.J."/>
            <person name="Banfield J.F."/>
        </authorList>
    </citation>
    <scope>NUCLEOTIDE SEQUENCE [LARGE SCALE GENOMIC DNA]</scope>
    <source>
        <strain evidence="2">S2_003_000_R2_11</strain>
    </source>
</reference>
<dbReference type="InterPro" id="IPR012338">
    <property type="entry name" value="Beta-lactam/transpept-like"/>
</dbReference>
<sequence length="395" mass="43440">MGAEIDTYFPDPWSLVPPERTAVLNNWRKPPQNRWALRNVSKLLTTELIDRRSESFLKLEEAPRNLSGVTFPADGTANTLGAFLPLSHTDGFLALHRGKVAFEYYTPGMAPDERHVMFSVSKSVLGMVFGTLQAKGLVDPARLIIDYVPELAGSAYADATVQHALDISVEVEFDETYSVVGGDVDQYRRVNGWDPVDDRPPHSAREYLRGLKRAAGDHGTRFHYVSPDTDVAAWAAERVSGQSYARLVQDFLWKPIGAEHSAYMTVDRFGVARAAGGLCATLRDMGRIALAMSGDPRLRGVLPQAFLDDTFHAADPAVWARGLSKDYIPGGRYRNSWYLTRGDAALAIGIHGQWLYVDPARQVVIVKQASQPLASEPATDHASMAAFEAIAKALN</sequence>
<dbReference type="PANTHER" id="PTHR43283">
    <property type="entry name" value="BETA-LACTAMASE-RELATED"/>
    <property type="match status" value="1"/>
</dbReference>
<gene>
    <name evidence="2" type="ORF">DI533_16735</name>
</gene>
<evidence type="ECO:0000313" key="2">
    <source>
        <dbReference type="EMBL" id="PZQ96092.1"/>
    </source>
</evidence>
<proteinExistence type="predicted"/>
<evidence type="ECO:0000259" key="1">
    <source>
        <dbReference type="Pfam" id="PF00144"/>
    </source>
</evidence>
<dbReference type="Gene3D" id="3.40.710.10">
    <property type="entry name" value="DD-peptidase/beta-lactamase superfamily"/>
    <property type="match status" value="1"/>
</dbReference>
<evidence type="ECO:0000313" key="3">
    <source>
        <dbReference type="Proteomes" id="UP000248975"/>
    </source>
</evidence>
<dbReference type="Pfam" id="PF00144">
    <property type="entry name" value="Beta-lactamase"/>
    <property type="match status" value="1"/>
</dbReference>
<dbReference type="SUPFAM" id="SSF56601">
    <property type="entry name" value="beta-lactamase/transpeptidase-like"/>
    <property type="match status" value="1"/>
</dbReference>
<accession>A0A2W5S4X7</accession>
<comment type="caution">
    <text evidence="2">The sequence shown here is derived from an EMBL/GenBank/DDBJ whole genome shotgun (WGS) entry which is preliminary data.</text>
</comment>
<dbReference type="Proteomes" id="UP000248975">
    <property type="component" value="Unassembled WGS sequence"/>
</dbReference>
<dbReference type="InterPro" id="IPR050789">
    <property type="entry name" value="Diverse_Enzym_Activities"/>
</dbReference>
<organism evidence="2 3">
    <name type="scientific">Cereibacter sphaeroides</name>
    <name type="common">Rhodobacter sphaeroides</name>
    <dbReference type="NCBI Taxonomy" id="1063"/>
    <lineage>
        <taxon>Bacteria</taxon>
        <taxon>Pseudomonadati</taxon>
        <taxon>Pseudomonadota</taxon>
        <taxon>Alphaproteobacteria</taxon>
        <taxon>Rhodobacterales</taxon>
        <taxon>Paracoccaceae</taxon>
        <taxon>Cereibacter</taxon>
    </lineage>
</organism>
<dbReference type="InterPro" id="IPR001466">
    <property type="entry name" value="Beta-lactam-related"/>
</dbReference>
<name>A0A2W5S4X7_CERSP</name>
<protein>
    <recommendedName>
        <fullName evidence="1">Beta-lactamase-related domain-containing protein</fullName>
    </recommendedName>
</protein>
<dbReference type="AlphaFoldDB" id="A0A2W5S4X7"/>